<keyword evidence="5" id="KW-0560">Oxidoreductase</keyword>
<name>A0ABQ6CHB2_9HYPH</name>
<reference evidence="10" key="1">
    <citation type="journal article" date="2019" name="Int. J. Syst. Evol. Microbiol.">
        <title>The Global Catalogue of Microorganisms (GCM) 10K type strain sequencing project: providing services to taxonomists for standard genome sequencing and annotation.</title>
        <authorList>
            <consortium name="The Broad Institute Genomics Platform"/>
            <consortium name="The Broad Institute Genome Sequencing Center for Infectious Disease"/>
            <person name="Wu L."/>
            <person name="Ma J."/>
        </authorList>
    </citation>
    <scope>NUCLEOTIDE SEQUENCE [LARGE SCALE GENOMIC DNA]</scope>
    <source>
        <strain evidence="10">NBRC 101365</strain>
    </source>
</reference>
<dbReference type="Pfam" id="PF00107">
    <property type="entry name" value="ADH_zinc_N"/>
    <property type="match status" value="1"/>
</dbReference>
<protein>
    <submittedName>
        <fullName evidence="9">Alcohol dehydrogenase</fullName>
    </submittedName>
</protein>
<dbReference type="Gene3D" id="3.90.180.10">
    <property type="entry name" value="Medium-chain alcohol dehydrogenases, catalytic domain"/>
    <property type="match status" value="1"/>
</dbReference>
<evidence type="ECO:0000259" key="7">
    <source>
        <dbReference type="Pfam" id="PF00107"/>
    </source>
</evidence>
<feature type="domain" description="Alcohol dehydrogenase-like C-terminal" evidence="7">
    <location>
        <begin position="123"/>
        <end position="245"/>
    </location>
</feature>
<evidence type="ECO:0000256" key="6">
    <source>
        <dbReference type="RuleBase" id="RU361277"/>
    </source>
</evidence>
<dbReference type="PANTHER" id="PTHR42940">
    <property type="entry name" value="ALCOHOL DEHYDROGENASE 1-RELATED"/>
    <property type="match status" value="1"/>
</dbReference>
<evidence type="ECO:0000256" key="2">
    <source>
        <dbReference type="ARBA" id="ARBA00008072"/>
    </source>
</evidence>
<dbReference type="PANTHER" id="PTHR42940:SF7">
    <property type="entry name" value="ALCOHOL DEHYDROGENASE-LIKE N-TERMINAL DOMAIN-CONTAINING PROTEIN"/>
    <property type="match status" value="1"/>
</dbReference>
<organism evidence="9 10">
    <name type="scientific">Labrys miyagiensis</name>
    <dbReference type="NCBI Taxonomy" id="346912"/>
    <lineage>
        <taxon>Bacteria</taxon>
        <taxon>Pseudomonadati</taxon>
        <taxon>Pseudomonadota</taxon>
        <taxon>Alphaproteobacteria</taxon>
        <taxon>Hyphomicrobiales</taxon>
        <taxon>Xanthobacteraceae</taxon>
        <taxon>Labrys</taxon>
    </lineage>
</organism>
<dbReference type="InterPro" id="IPR002328">
    <property type="entry name" value="ADH_Zn_CS"/>
</dbReference>
<accession>A0ABQ6CHB2</accession>
<evidence type="ECO:0000313" key="10">
    <source>
        <dbReference type="Proteomes" id="UP001156882"/>
    </source>
</evidence>
<dbReference type="SUPFAM" id="SSF51735">
    <property type="entry name" value="NAD(P)-binding Rossmann-fold domains"/>
    <property type="match status" value="1"/>
</dbReference>
<evidence type="ECO:0000256" key="5">
    <source>
        <dbReference type="ARBA" id="ARBA00023002"/>
    </source>
</evidence>
<keyword evidence="10" id="KW-1185">Reference proteome</keyword>
<keyword evidence="4 6" id="KW-0862">Zinc</keyword>
<dbReference type="InterPro" id="IPR036291">
    <property type="entry name" value="NAD(P)-bd_dom_sf"/>
</dbReference>
<evidence type="ECO:0000259" key="8">
    <source>
        <dbReference type="Pfam" id="PF08240"/>
    </source>
</evidence>
<evidence type="ECO:0000313" key="9">
    <source>
        <dbReference type="EMBL" id="GLS19174.1"/>
    </source>
</evidence>
<feature type="domain" description="Alcohol dehydrogenase-like N-terminal" evidence="8">
    <location>
        <begin position="2"/>
        <end position="84"/>
    </location>
</feature>
<comment type="similarity">
    <text evidence="2 6">Belongs to the zinc-containing alcohol dehydrogenase family.</text>
</comment>
<sequence length="286" mass="30053">MTYPRVPGHEAVGRINAMGDQVTRWSVGQRVGVGFLGGRCGYCVSCQRGDHINCANQAITGMHLDGGYAEMITASQHALVAIPDALQAAEAAPLQCAGVTTFNALRKSAAKAGDLVAIQGVGGLGHLAVQFARHMGLRTAAIARGPDKRELALSLGAHYYIDSAAEDPAEKLQALGGASVIVATASSPATFGPLLRGLGPKGQLIIVGAGAEPMQFNVGDLLFGEHVIAGINTGTPIEIEDTLNFSLLEDVRATIETVPFERAPEAYARMLANKARFRMVIEMTRH</sequence>
<evidence type="ECO:0000256" key="4">
    <source>
        <dbReference type="ARBA" id="ARBA00022833"/>
    </source>
</evidence>
<proteinExistence type="inferred from homology"/>
<dbReference type="InterPro" id="IPR011032">
    <property type="entry name" value="GroES-like_sf"/>
</dbReference>
<dbReference type="RefSeq" id="WP_348536445.1">
    <property type="nucleotide sequence ID" value="NZ_BSPC01000021.1"/>
</dbReference>
<dbReference type="PROSITE" id="PS00059">
    <property type="entry name" value="ADH_ZINC"/>
    <property type="match status" value="1"/>
</dbReference>
<evidence type="ECO:0000256" key="1">
    <source>
        <dbReference type="ARBA" id="ARBA00001947"/>
    </source>
</evidence>
<dbReference type="SUPFAM" id="SSF50129">
    <property type="entry name" value="GroES-like"/>
    <property type="match status" value="1"/>
</dbReference>
<evidence type="ECO:0000256" key="3">
    <source>
        <dbReference type="ARBA" id="ARBA00022723"/>
    </source>
</evidence>
<dbReference type="Pfam" id="PF08240">
    <property type="entry name" value="ADH_N"/>
    <property type="match status" value="1"/>
</dbReference>
<dbReference type="Proteomes" id="UP001156882">
    <property type="component" value="Unassembled WGS sequence"/>
</dbReference>
<dbReference type="EMBL" id="BSPC01000021">
    <property type="protein sequence ID" value="GLS19174.1"/>
    <property type="molecule type" value="Genomic_DNA"/>
</dbReference>
<dbReference type="InterPro" id="IPR013149">
    <property type="entry name" value="ADH-like_C"/>
</dbReference>
<dbReference type="Gene3D" id="3.40.50.720">
    <property type="entry name" value="NAD(P)-binding Rossmann-like Domain"/>
    <property type="match status" value="1"/>
</dbReference>
<comment type="cofactor">
    <cofactor evidence="1 6">
        <name>Zn(2+)</name>
        <dbReference type="ChEBI" id="CHEBI:29105"/>
    </cofactor>
</comment>
<dbReference type="InterPro" id="IPR013154">
    <property type="entry name" value="ADH-like_N"/>
</dbReference>
<comment type="caution">
    <text evidence="9">The sequence shown here is derived from an EMBL/GenBank/DDBJ whole genome shotgun (WGS) entry which is preliminary data.</text>
</comment>
<gene>
    <name evidence="9" type="ORF">GCM10007874_21910</name>
</gene>
<keyword evidence="3 6" id="KW-0479">Metal-binding</keyword>